<sequence length="68" mass="7974">MNKLQISRYCPVVLPRQARGHNRYYPCNYCCYVVLQLGTLNCFPVKFVMLLRVLAFHHLDRIACVDAQ</sequence>
<evidence type="ECO:0000313" key="1">
    <source>
        <dbReference type="EMBL" id="JAE11428.1"/>
    </source>
</evidence>
<proteinExistence type="predicted"/>
<organism evidence="1">
    <name type="scientific">Arundo donax</name>
    <name type="common">Giant reed</name>
    <name type="synonym">Donax arundinaceus</name>
    <dbReference type="NCBI Taxonomy" id="35708"/>
    <lineage>
        <taxon>Eukaryota</taxon>
        <taxon>Viridiplantae</taxon>
        <taxon>Streptophyta</taxon>
        <taxon>Embryophyta</taxon>
        <taxon>Tracheophyta</taxon>
        <taxon>Spermatophyta</taxon>
        <taxon>Magnoliopsida</taxon>
        <taxon>Liliopsida</taxon>
        <taxon>Poales</taxon>
        <taxon>Poaceae</taxon>
        <taxon>PACMAD clade</taxon>
        <taxon>Arundinoideae</taxon>
        <taxon>Arundineae</taxon>
        <taxon>Arundo</taxon>
    </lineage>
</organism>
<dbReference type="EMBL" id="GBRH01186468">
    <property type="protein sequence ID" value="JAE11428.1"/>
    <property type="molecule type" value="Transcribed_RNA"/>
</dbReference>
<reference evidence="1" key="2">
    <citation type="journal article" date="2015" name="Data Brief">
        <title>Shoot transcriptome of the giant reed, Arundo donax.</title>
        <authorList>
            <person name="Barrero R.A."/>
            <person name="Guerrero F.D."/>
            <person name="Moolhuijzen P."/>
            <person name="Goolsby J.A."/>
            <person name="Tidwell J."/>
            <person name="Bellgard S.E."/>
            <person name="Bellgard M.I."/>
        </authorList>
    </citation>
    <scope>NUCLEOTIDE SEQUENCE</scope>
    <source>
        <tissue evidence="1">Shoot tissue taken approximately 20 cm above the soil surface</tissue>
    </source>
</reference>
<accession>A0A0A9FSZ3</accession>
<protein>
    <submittedName>
        <fullName evidence="1">Uncharacterized protein</fullName>
    </submittedName>
</protein>
<dbReference type="AlphaFoldDB" id="A0A0A9FSZ3"/>
<name>A0A0A9FSZ3_ARUDO</name>
<reference evidence="1" key="1">
    <citation type="submission" date="2014-09" db="EMBL/GenBank/DDBJ databases">
        <authorList>
            <person name="Magalhaes I.L.F."/>
            <person name="Oliveira U."/>
            <person name="Santos F.R."/>
            <person name="Vidigal T.H.D.A."/>
            <person name="Brescovit A.D."/>
            <person name="Santos A.J."/>
        </authorList>
    </citation>
    <scope>NUCLEOTIDE SEQUENCE</scope>
    <source>
        <tissue evidence="1">Shoot tissue taken approximately 20 cm above the soil surface</tissue>
    </source>
</reference>